<dbReference type="EMBL" id="JRHC01000003">
    <property type="protein sequence ID" value="KJF43233.1"/>
    <property type="molecule type" value="Genomic_DNA"/>
</dbReference>
<keyword evidence="2" id="KW-0238">DNA-binding</keyword>
<dbReference type="STRING" id="1544798.LH29_13330"/>
<dbReference type="CDD" id="cd00090">
    <property type="entry name" value="HTH_ARSR"/>
    <property type="match status" value="1"/>
</dbReference>
<dbReference type="AlphaFoldDB" id="A0A0D8JBS0"/>
<dbReference type="PATRIC" id="fig|1544798.3.peg.2827"/>
<dbReference type="PROSITE" id="PS50987">
    <property type="entry name" value="HTH_ARSR_2"/>
    <property type="match status" value="1"/>
</dbReference>
<dbReference type="PRINTS" id="PR00778">
    <property type="entry name" value="HTHARSR"/>
</dbReference>
<dbReference type="Proteomes" id="UP000032544">
    <property type="component" value="Unassembled WGS sequence"/>
</dbReference>
<dbReference type="PANTHER" id="PTHR33154">
    <property type="entry name" value="TRANSCRIPTIONAL REGULATOR, ARSR FAMILY"/>
    <property type="match status" value="1"/>
</dbReference>
<dbReference type="InterPro" id="IPR011991">
    <property type="entry name" value="ArsR-like_HTH"/>
</dbReference>
<sequence>MVQSKTDLFDEELKTQAAWFKVLAHPARLKILQYLSEANSCITGDLSEELPLGRTTVNQHIKELKEAGLIQGHIEGVRTKYCLNPEKITEVKSIIEQFLSGLNVGDYECK</sequence>
<dbReference type="NCBIfam" id="NF033788">
    <property type="entry name" value="HTH_metalloreg"/>
    <property type="match status" value="1"/>
</dbReference>
<evidence type="ECO:0000256" key="1">
    <source>
        <dbReference type="ARBA" id="ARBA00023015"/>
    </source>
</evidence>
<evidence type="ECO:0000256" key="2">
    <source>
        <dbReference type="ARBA" id="ARBA00023125"/>
    </source>
</evidence>
<comment type="caution">
    <text evidence="5">The sequence shown here is derived from an EMBL/GenBank/DDBJ whole genome shotgun (WGS) entry which is preliminary data.</text>
</comment>
<organism evidence="5 6">
    <name type="scientific">Draconibacterium sediminis</name>
    <dbReference type="NCBI Taxonomy" id="1544798"/>
    <lineage>
        <taxon>Bacteria</taxon>
        <taxon>Pseudomonadati</taxon>
        <taxon>Bacteroidota</taxon>
        <taxon>Bacteroidia</taxon>
        <taxon>Marinilabiliales</taxon>
        <taxon>Prolixibacteraceae</taxon>
        <taxon>Draconibacterium</taxon>
    </lineage>
</organism>
<dbReference type="GO" id="GO:0003700">
    <property type="term" value="F:DNA-binding transcription factor activity"/>
    <property type="evidence" value="ECO:0007669"/>
    <property type="project" value="InterPro"/>
</dbReference>
<keyword evidence="3" id="KW-0804">Transcription</keyword>
<dbReference type="OrthoDB" id="9800049at2"/>
<protein>
    <submittedName>
        <fullName evidence="5">ArsR family transcriptional regulator</fullName>
    </submittedName>
</protein>
<dbReference type="InterPro" id="IPR051081">
    <property type="entry name" value="HTH_MetalResp_TranReg"/>
</dbReference>
<dbReference type="InterPro" id="IPR036390">
    <property type="entry name" value="WH_DNA-bd_sf"/>
</dbReference>
<reference evidence="5 6" key="1">
    <citation type="submission" date="2014-09" db="EMBL/GenBank/DDBJ databases">
        <title>Draft Genome Sequence of Draconibacterium sp. JN14CK-3.</title>
        <authorList>
            <person name="Dong C."/>
            <person name="Lai Q."/>
            <person name="Shao Z."/>
        </authorList>
    </citation>
    <scope>NUCLEOTIDE SEQUENCE [LARGE SCALE GENOMIC DNA]</scope>
    <source>
        <strain evidence="5 6">JN14CK-3</strain>
    </source>
</reference>
<name>A0A0D8JBS0_9BACT</name>
<dbReference type="InterPro" id="IPR036388">
    <property type="entry name" value="WH-like_DNA-bd_sf"/>
</dbReference>
<dbReference type="Gene3D" id="1.10.10.10">
    <property type="entry name" value="Winged helix-like DNA-binding domain superfamily/Winged helix DNA-binding domain"/>
    <property type="match status" value="1"/>
</dbReference>
<feature type="domain" description="HTH arsR-type" evidence="4">
    <location>
        <begin position="8"/>
        <end position="106"/>
    </location>
</feature>
<accession>A0A0D8JBS0</accession>
<dbReference type="GO" id="GO:0003677">
    <property type="term" value="F:DNA binding"/>
    <property type="evidence" value="ECO:0007669"/>
    <property type="project" value="UniProtKB-KW"/>
</dbReference>
<proteinExistence type="predicted"/>
<evidence type="ECO:0000313" key="5">
    <source>
        <dbReference type="EMBL" id="KJF43233.1"/>
    </source>
</evidence>
<evidence type="ECO:0000256" key="3">
    <source>
        <dbReference type="ARBA" id="ARBA00023163"/>
    </source>
</evidence>
<dbReference type="SMART" id="SM00418">
    <property type="entry name" value="HTH_ARSR"/>
    <property type="match status" value="1"/>
</dbReference>
<keyword evidence="6" id="KW-1185">Reference proteome</keyword>
<keyword evidence="1" id="KW-0805">Transcription regulation</keyword>
<dbReference type="Pfam" id="PF12840">
    <property type="entry name" value="HTH_20"/>
    <property type="match status" value="1"/>
</dbReference>
<evidence type="ECO:0000313" key="6">
    <source>
        <dbReference type="Proteomes" id="UP000032544"/>
    </source>
</evidence>
<dbReference type="InterPro" id="IPR001845">
    <property type="entry name" value="HTH_ArsR_DNA-bd_dom"/>
</dbReference>
<evidence type="ECO:0000259" key="4">
    <source>
        <dbReference type="PROSITE" id="PS50987"/>
    </source>
</evidence>
<dbReference type="RefSeq" id="WP_045030399.1">
    <property type="nucleotide sequence ID" value="NZ_JRHC01000003.1"/>
</dbReference>
<dbReference type="SUPFAM" id="SSF46785">
    <property type="entry name" value="Winged helix' DNA-binding domain"/>
    <property type="match status" value="1"/>
</dbReference>
<gene>
    <name evidence="5" type="ORF">LH29_13330</name>
</gene>
<dbReference type="PANTHER" id="PTHR33154:SF15">
    <property type="entry name" value="REGULATORY PROTEIN ARSR"/>
    <property type="match status" value="1"/>
</dbReference>